<organism evidence="1 2">
    <name type="scientific">Plectus sambesii</name>
    <dbReference type="NCBI Taxonomy" id="2011161"/>
    <lineage>
        <taxon>Eukaryota</taxon>
        <taxon>Metazoa</taxon>
        <taxon>Ecdysozoa</taxon>
        <taxon>Nematoda</taxon>
        <taxon>Chromadorea</taxon>
        <taxon>Plectida</taxon>
        <taxon>Plectina</taxon>
        <taxon>Plectoidea</taxon>
        <taxon>Plectidae</taxon>
        <taxon>Plectus</taxon>
    </lineage>
</organism>
<evidence type="ECO:0000313" key="2">
    <source>
        <dbReference type="WBParaSite" id="PSAMB.scaffold1051size36673.g10792.t1"/>
    </source>
</evidence>
<protein>
    <submittedName>
        <fullName evidence="2">Uncharacterized protein</fullName>
    </submittedName>
</protein>
<dbReference type="WBParaSite" id="PSAMB.scaffold1051size36673.g10792.t1">
    <property type="protein sequence ID" value="PSAMB.scaffold1051size36673.g10792.t1"/>
    <property type="gene ID" value="PSAMB.scaffold1051size36673.g10792"/>
</dbReference>
<reference evidence="2" key="1">
    <citation type="submission" date="2022-11" db="UniProtKB">
        <authorList>
            <consortium name="WormBaseParasite"/>
        </authorList>
    </citation>
    <scope>IDENTIFICATION</scope>
</reference>
<keyword evidence="1" id="KW-1185">Reference proteome</keyword>
<name>A0A914UKI2_9BILA</name>
<dbReference type="Proteomes" id="UP000887566">
    <property type="component" value="Unplaced"/>
</dbReference>
<proteinExistence type="predicted"/>
<dbReference type="AlphaFoldDB" id="A0A914UKI2"/>
<evidence type="ECO:0000313" key="1">
    <source>
        <dbReference type="Proteomes" id="UP000887566"/>
    </source>
</evidence>
<accession>A0A914UKI2</accession>
<sequence length="109" mass="11654">MERSIGDNGSVFAGQNGNGRAAFVKTAPLRATQRHLPIKGRRGMRSDCDGDGGKTRPTFAFVIESIDSDDALPVRPVLPLASTPAEISLYTIWRNATARSIATAAQRNA</sequence>